<protein>
    <submittedName>
        <fullName evidence="1">Protein containing FAD-dependent pyridine nucleotide-disulfide oxidoreductase domain protein</fullName>
    </submittedName>
</protein>
<reference evidence="1" key="1">
    <citation type="journal article" date="2013" name="Environ. Microbiol.">
        <title>Microbiota from the distal guts of lean and obese adolescents exhibit partial functional redundancy besides clear differences in community structure.</title>
        <authorList>
            <person name="Ferrer M."/>
            <person name="Ruiz A."/>
            <person name="Lanza F."/>
            <person name="Haange S.B."/>
            <person name="Oberbach A."/>
            <person name="Till H."/>
            <person name="Bargiela R."/>
            <person name="Campoy C."/>
            <person name="Segura M.T."/>
            <person name="Richter M."/>
            <person name="von Bergen M."/>
            <person name="Seifert J."/>
            <person name="Suarez A."/>
        </authorList>
    </citation>
    <scope>NUCLEOTIDE SEQUENCE</scope>
</reference>
<sequence>MKKYDVLVIGGGPAGLSAGYTLNKSGVRAAVYDKNSHAGGLCRSFKIKGYTFDTFAHVNFSKDPYVTSMLEGKTE</sequence>
<dbReference type="PANTHER" id="PTHR43734:SF1">
    <property type="entry name" value="PHYTOENE DESATURASE"/>
    <property type="match status" value="1"/>
</dbReference>
<proteinExistence type="predicted"/>
<accession>K1R7K9</accession>
<evidence type="ECO:0000313" key="1">
    <source>
        <dbReference type="EMBL" id="EKC44947.1"/>
    </source>
</evidence>
<dbReference type="PANTHER" id="PTHR43734">
    <property type="entry name" value="PHYTOENE DESATURASE"/>
    <property type="match status" value="1"/>
</dbReference>
<dbReference type="EMBL" id="AJWY01014028">
    <property type="protein sequence ID" value="EKC44947.1"/>
    <property type="molecule type" value="Genomic_DNA"/>
</dbReference>
<dbReference type="AlphaFoldDB" id="K1R7K9"/>
<feature type="non-terminal residue" evidence="1">
    <location>
        <position position="75"/>
    </location>
</feature>
<gene>
    <name evidence="1" type="ORF">LEA_20412</name>
</gene>
<dbReference type="SUPFAM" id="SSF51905">
    <property type="entry name" value="FAD/NAD(P)-binding domain"/>
    <property type="match status" value="1"/>
</dbReference>
<dbReference type="PRINTS" id="PR00419">
    <property type="entry name" value="ADXRDTASE"/>
</dbReference>
<organism evidence="1">
    <name type="scientific">human gut metagenome</name>
    <dbReference type="NCBI Taxonomy" id="408170"/>
    <lineage>
        <taxon>unclassified sequences</taxon>
        <taxon>metagenomes</taxon>
        <taxon>organismal metagenomes</taxon>
    </lineage>
</organism>
<comment type="caution">
    <text evidence="1">The sequence shown here is derived from an EMBL/GenBank/DDBJ whole genome shotgun (WGS) entry which is preliminary data.</text>
</comment>
<dbReference type="InterPro" id="IPR036188">
    <property type="entry name" value="FAD/NAD-bd_sf"/>
</dbReference>
<dbReference type="Pfam" id="PF13450">
    <property type="entry name" value="NAD_binding_8"/>
    <property type="match status" value="1"/>
</dbReference>
<dbReference type="Gene3D" id="3.50.50.60">
    <property type="entry name" value="FAD/NAD(P)-binding domain"/>
    <property type="match status" value="1"/>
</dbReference>
<name>K1R7K9_9ZZZZ</name>